<organism evidence="1 2">
    <name type="scientific">Rubripirellula tenax</name>
    <dbReference type="NCBI Taxonomy" id="2528015"/>
    <lineage>
        <taxon>Bacteria</taxon>
        <taxon>Pseudomonadati</taxon>
        <taxon>Planctomycetota</taxon>
        <taxon>Planctomycetia</taxon>
        <taxon>Pirellulales</taxon>
        <taxon>Pirellulaceae</taxon>
        <taxon>Rubripirellula</taxon>
    </lineage>
</organism>
<dbReference type="AlphaFoldDB" id="A0A5C6FEL0"/>
<dbReference type="Proteomes" id="UP000318288">
    <property type="component" value="Unassembled WGS sequence"/>
</dbReference>
<proteinExistence type="predicted"/>
<evidence type="ECO:0000313" key="1">
    <source>
        <dbReference type="EMBL" id="TWU58556.1"/>
    </source>
</evidence>
<sequence length="83" mass="9146">MQTPRRGESKVSVFPFLGRPLTRSGDLRSKLRVRHLLNRAGDLKPEKISVAISLGQAWLDAGGPVDPHSTIRLNGIAFGLRMQ</sequence>
<reference evidence="1 2" key="1">
    <citation type="submission" date="2019-02" db="EMBL/GenBank/DDBJ databases">
        <title>Deep-cultivation of Planctomycetes and their phenomic and genomic characterization uncovers novel biology.</title>
        <authorList>
            <person name="Wiegand S."/>
            <person name="Jogler M."/>
            <person name="Boedeker C."/>
            <person name="Pinto D."/>
            <person name="Vollmers J."/>
            <person name="Rivas-Marin E."/>
            <person name="Kohn T."/>
            <person name="Peeters S.H."/>
            <person name="Heuer A."/>
            <person name="Rast P."/>
            <person name="Oberbeckmann S."/>
            <person name="Bunk B."/>
            <person name="Jeske O."/>
            <person name="Meyerdierks A."/>
            <person name="Storesund J.E."/>
            <person name="Kallscheuer N."/>
            <person name="Luecker S."/>
            <person name="Lage O.M."/>
            <person name="Pohl T."/>
            <person name="Merkel B.J."/>
            <person name="Hornburger P."/>
            <person name="Mueller R.-W."/>
            <person name="Bruemmer F."/>
            <person name="Labrenz M."/>
            <person name="Spormann A.M."/>
            <person name="Op Den Camp H."/>
            <person name="Overmann J."/>
            <person name="Amann R."/>
            <person name="Jetten M.S.M."/>
            <person name="Mascher T."/>
            <person name="Medema M.H."/>
            <person name="Devos D.P."/>
            <person name="Kaster A.-K."/>
            <person name="Ovreas L."/>
            <person name="Rohde M."/>
            <person name="Galperin M.Y."/>
            <person name="Jogler C."/>
        </authorList>
    </citation>
    <scope>NUCLEOTIDE SEQUENCE [LARGE SCALE GENOMIC DNA]</scope>
    <source>
        <strain evidence="1 2">Poly51</strain>
    </source>
</reference>
<comment type="caution">
    <text evidence="1">The sequence shown here is derived from an EMBL/GenBank/DDBJ whole genome shotgun (WGS) entry which is preliminary data.</text>
</comment>
<accession>A0A5C6FEL0</accession>
<gene>
    <name evidence="1" type="ORF">Poly51_13350</name>
</gene>
<keyword evidence="2" id="KW-1185">Reference proteome</keyword>
<name>A0A5C6FEL0_9BACT</name>
<evidence type="ECO:0000313" key="2">
    <source>
        <dbReference type="Proteomes" id="UP000318288"/>
    </source>
</evidence>
<protein>
    <submittedName>
        <fullName evidence="1">Uncharacterized protein</fullName>
    </submittedName>
</protein>
<dbReference type="EMBL" id="SJPW01000002">
    <property type="protein sequence ID" value="TWU58556.1"/>
    <property type="molecule type" value="Genomic_DNA"/>
</dbReference>